<keyword evidence="2" id="KW-1185">Reference proteome</keyword>
<evidence type="ECO:0000313" key="2">
    <source>
        <dbReference type="Proteomes" id="UP000828048"/>
    </source>
</evidence>
<dbReference type="Proteomes" id="UP000828048">
    <property type="component" value="Chromosome 12"/>
</dbReference>
<organism evidence="1 2">
    <name type="scientific">Vaccinium darrowii</name>
    <dbReference type="NCBI Taxonomy" id="229202"/>
    <lineage>
        <taxon>Eukaryota</taxon>
        <taxon>Viridiplantae</taxon>
        <taxon>Streptophyta</taxon>
        <taxon>Embryophyta</taxon>
        <taxon>Tracheophyta</taxon>
        <taxon>Spermatophyta</taxon>
        <taxon>Magnoliopsida</taxon>
        <taxon>eudicotyledons</taxon>
        <taxon>Gunneridae</taxon>
        <taxon>Pentapetalae</taxon>
        <taxon>asterids</taxon>
        <taxon>Ericales</taxon>
        <taxon>Ericaceae</taxon>
        <taxon>Vaccinioideae</taxon>
        <taxon>Vaccinieae</taxon>
        <taxon>Vaccinium</taxon>
    </lineage>
</organism>
<proteinExistence type="predicted"/>
<protein>
    <submittedName>
        <fullName evidence="1">Uncharacterized protein</fullName>
    </submittedName>
</protein>
<dbReference type="EMBL" id="CM037162">
    <property type="protein sequence ID" value="KAH7864016.1"/>
    <property type="molecule type" value="Genomic_DNA"/>
</dbReference>
<gene>
    <name evidence="1" type="ORF">Vadar_024667</name>
</gene>
<name>A0ACB7ZF09_9ERIC</name>
<accession>A0ACB7ZF09</accession>
<evidence type="ECO:0000313" key="1">
    <source>
        <dbReference type="EMBL" id="KAH7864016.1"/>
    </source>
</evidence>
<comment type="caution">
    <text evidence="1">The sequence shown here is derived from an EMBL/GenBank/DDBJ whole genome shotgun (WGS) entry which is preliminary data.</text>
</comment>
<sequence>MENGGSVPHKISAEDVISKLKDDGDFDRLRLKIIRKIKDNEELRNGIISMVKQSAALNRPGAENLKPHQLSDAIHQEVGERAMSQISDSLWEIIRSHDGMKSEIAETVQSVYNRILNPGRNDEGGSSLNSLVPVQKQVDNTISRTASFRETEDMSDCEPNEPPGFSLSNHHRNNHVEQPKEGPQLPIPHDERTIEEQSKVPDHPEDGIKPENEDGRPPGFSAVEDCKQPCAGSDDDLDAPPGTWQWVRDSNPYVYISLWSEAELPQCSVHIWHTFRCIDGHSHYKDF</sequence>
<reference evidence="1 2" key="1">
    <citation type="journal article" date="2021" name="Hortic Res">
        <title>High-quality reference genome and annotation aids understanding of berry development for evergreen blueberry (Vaccinium darrowii).</title>
        <authorList>
            <person name="Yu J."/>
            <person name="Hulse-Kemp A.M."/>
            <person name="Babiker E."/>
            <person name="Staton M."/>
        </authorList>
    </citation>
    <scope>NUCLEOTIDE SEQUENCE [LARGE SCALE GENOMIC DNA]</scope>
    <source>
        <strain evidence="2">cv. NJ 8807/NJ 8810</strain>
        <tissue evidence="1">Young leaf</tissue>
    </source>
</reference>